<dbReference type="InterPro" id="IPR016164">
    <property type="entry name" value="FAD-linked_Oxase-like_C"/>
</dbReference>
<keyword evidence="5" id="KW-1185">Reference proteome</keyword>
<dbReference type="STRING" id="395493.BegalDRAFT_0370"/>
<protein>
    <submittedName>
        <fullName evidence="4">FAD/FMN-dependent dehydrogenase</fullName>
    </submittedName>
</protein>
<dbReference type="Gene3D" id="3.30.465.10">
    <property type="match status" value="1"/>
</dbReference>
<dbReference type="GO" id="GO:0003824">
    <property type="term" value="F:catalytic activity"/>
    <property type="evidence" value="ECO:0007669"/>
    <property type="project" value="InterPro"/>
</dbReference>
<dbReference type="Proteomes" id="UP000005744">
    <property type="component" value="Unassembled WGS sequence"/>
</dbReference>
<dbReference type="InterPro" id="IPR006094">
    <property type="entry name" value="Oxid_FAD_bind_N"/>
</dbReference>
<evidence type="ECO:0000313" key="5">
    <source>
        <dbReference type="Proteomes" id="UP000005744"/>
    </source>
</evidence>
<dbReference type="SUPFAM" id="SSF56176">
    <property type="entry name" value="FAD-binding/transporter-associated domain-like"/>
    <property type="match status" value="1"/>
</dbReference>
<evidence type="ECO:0000259" key="3">
    <source>
        <dbReference type="PROSITE" id="PS51387"/>
    </source>
</evidence>
<name>I3CCE7_9GAMM</name>
<dbReference type="RefSeq" id="WP_002683093.1">
    <property type="nucleotide sequence ID" value="NZ_JH600070.1"/>
</dbReference>
<evidence type="ECO:0000256" key="1">
    <source>
        <dbReference type="ARBA" id="ARBA00022630"/>
    </source>
</evidence>
<gene>
    <name evidence="4" type="ORF">BegalDRAFT_0370</name>
</gene>
<dbReference type="GO" id="GO:0071949">
    <property type="term" value="F:FAD binding"/>
    <property type="evidence" value="ECO:0007669"/>
    <property type="project" value="InterPro"/>
</dbReference>
<dbReference type="NCBIfam" id="NF008439">
    <property type="entry name" value="PRK11282.1"/>
    <property type="match status" value="1"/>
</dbReference>
<dbReference type="InterPro" id="IPR016166">
    <property type="entry name" value="FAD-bd_PCMH"/>
</dbReference>
<dbReference type="SUPFAM" id="SSF55103">
    <property type="entry name" value="FAD-linked oxidases, C-terminal domain"/>
    <property type="match status" value="1"/>
</dbReference>
<evidence type="ECO:0000313" key="4">
    <source>
        <dbReference type="EMBL" id="EIJ41290.1"/>
    </source>
</evidence>
<dbReference type="EMBL" id="JH600070">
    <property type="protein sequence ID" value="EIJ41290.1"/>
    <property type="molecule type" value="Genomic_DNA"/>
</dbReference>
<dbReference type="OrthoDB" id="9811557at2"/>
<evidence type="ECO:0000256" key="2">
    <source>
        <dbReference type="ARBA" id="ARBA00022827"/>
    </source>
</evidence>
<sequence>MTDITDTLQHSVQTAYAQQTPLQLVGGKSKDFYGRISTGQVLNLSAHQGIIDYEPSELVVTARAGTPLIDLQKALADRGQWLAFDPPAFSEQATFGGTIACGLSGTTRPYYGAMRDFVLGVKCLNGKGDILHFGGQVMKNVAGYDVSRLMVGALGTLGVLLEISCKVMPIPPEQTTLVFDCDLNTALEKMTYWGNQTVPLSGSCYIDGRLYLRLSGVSIQSARQKIGGETFNNADPFWTDLREQRLAFFQTTSPIWRLSLPPTSPALTLAGDTLIEWGGGLRWLTNSPANAETIRTTVATLGGHATLFKNGDRTSDIFHPLPAPLLILHQRLKQQFDPKGILNPQRMAQAW</sequence>
<dbReference type="AlphaFoldDB" id="I3CCE7"/>
<keyword evidence="1" id="KW-0285">Flavoprotein</keyword>
<feature type="domain" description="FAD-binding PCMH-type" evidence="3">
    <location>
        <begin position="1"/>
        <end position="170"/>
    </location>
</feature>
<dbReference type="HOGENOM" id="CLU_017779_0_0_6"/>
<reference evidence="4 5" key="1">
    <citation type="submission" date="2011-11" db="EMBL/GenBank/DDBJ databases">
        <title>Improved High-Quality Draft sequence of Beggiatoa alba B18lD.</title>
        <authorList>
            <consortium name="US DOE Joint Genome Institute"/>
            <person name="Lucas S."/>
            <person name="Han J."/>
            <person name="Lapidus A."/>
            <person name="Cheng J.-F."/>
            <person name="Goodwin L."/>
            <person name="Pitluck S."/>
            <person name="Peters L."/>
            <person name="Mikhailova N."/>
            <person name="Held B."/>
            <person name="Detter J.C."/>
            <person name="Han C."/>
            <person name="Tapia R."/>
            <person name="Land M."/>
            <person name="Hauser L."/>
            <person name="Kyrpides N."/>
            <person name="Ivanova N."/>
            <person name="Pagani I."/>
            <person name="Samuel K."/>
            <person name="Teske A."/>
            <person name="Mueller J."/>
            <person name="Woyke T."/>
        </authorList>
    </citation>
    <scope>NUCLEOTIDE SEQUENCE [LARGE SCALE GENOMIC DNA]</scope>
    <source>
        <strain evidence="4 5">B18LD</strain>
    </source>
</reference>
<dbReference type="eggNOG" id="COG0277">
    <property type="taxonomic scope" value="Bacteria"/>
</dbReference>
<keyword evidence="2" id="KW-0274">FAD</keyword>
<proteinExistence type="predicted"/>
<accession>I3CCE7</accession>
<organism evidence="4 5">
    <name type="scientific">Beggiatoa alba B18LD</name>
    <dbReference type="NCBI Taxonomy" id="395493"/>
    <lineage>
        <taxon>Bacteria</taxon>
        <taxon>Pseudomonadati</taxon>
        <taxon>Pseudomonadota</taxon>
        <taxon>Gammaproteobacteria</taxon>
        <taxon>Thiotrichales</taxon>
        <taxon>Thiotrichaceae</taxon>
        <taxon>Beggiatoa</taxon>
    </lineage>
</organism>
<dbReference type="Pfam" id="PF01565">
    <property type="entry name" value="FAD_binding_4"/>
    <property type="match status" value="1"/>
</dbReference>
<dbReference type="InterPro" id="IPR036318">
    <property type="entry name" value="FAD-bd_PCMH-like_sf"/>
</dbReference>
<dbReference type="PANTHER" id="PTHR11748:SF103">
    <property type="entry name" value="GLYCOLATE OXIDASE SUBUNIT GLCE"/>
    <property type="match status" value="1"/>
</dbReference>
<dbReference type="InterPro" id="IPR016169">
    <property type="entry name" value="FAD-bd_PCMH_sub2"/>
</dbReference>
<dbReference type="PROSITE" id="PS51387">
    <property type="entry name" value="FAD_PCMH"/>
    <property type="match status" value="1"/>
</dbReference>
<dbReference type="PANTHER" id="PTHR11748">
    <property type="entry name" value="D-LACTATE DEHYDROGENASE"/>
    <property type="match status" value="1"/>
</dbReference>